<gene>
    <name evidence="1" type="ORF">Bccel_2884</name>
</gene>
<protein>
    <recommendedName>
        <fullName evidence="3">Peptidase C39-like domain-containing protein</fullName>
    </recommendedName>
</protein>
<evidence type="ECO:0000313" key="1">
    <source>
        <dbReference type="EMBL" id="KNY27613.1"/>
    </source>
</evidence>
<dbReference type="STRING" id="398512.Bccel_2884"/>
<dbReference type="PATRIC" id="fig|398512.5.peg.3020"/>
<evidence type="ECO:0000313" key="2">
    <source>
        <dbReference type="Proteomes" id="UP000036923"/>
    </source>
</evidence>
<reference evidence="2" key="1">
    <citation type="submission" date="2015-07" db="EMBL/GenBank/DDBJ databases">
        <title>Near-Complete Genome Sequence of the Cellulolytic Bacterium Bacteroides (Pseudobacteroides) cellulosolvens ATCC 35603.</title>
        <authorList>
            <person name="Dassa B."/>
            <person name="Utturkar S.M."/>
            <person name="Klingeman D.M."/>
            <person name="Hurt R.A."/>
            <person name="Keller M."/>
            <person name="Xu J."/>
            <person name="Reddy Y.H.K."/>
            <person name="Borovok I."/>
            <person name="Grinberg I.R."/>
            <person name="Lamed R."/>
            <person name="Zhivin O."/>
            <person name="Bayer E.A."/>
            <person name="Brown S.D."/>
        </authorList>
    </citation>
    <scope>NUCLEOTIDE SEQUENCE [LARGE SCALE GENOMIC DNA]</scope>
    <source>
        <strain evidence="2">DSM 2933</strain>
    </source>
</reference>
<dbReference type="Gene3D" id="2.60.120.380">
    <property type="match status" value="2"/>
</dbReference>
<evidence type="ECO:0008006" key="3">
    <source>
        <dbReference type="Google" id="ProtNLM"/>
    </source>
</evidence>
<keyword evidence="2" id="KW-1185">Reference proteome</keyword>
<dbReference type="AlphaFoldDB" id="A0A0L6JPA3"/>
<dbReference type="InterPro" id="IPR022118">
    <property type="entry name" value="Peptidase_C70_AvrRpt2"/>
</dbReference>
<dbReference type="RefSeq" id="WP_036945148.1">
    <property type="nucleotide sequence ID" value="NZ_JQKC01000044.1"/>
</dbReference>
<name>A0A0L6JPA3_9FIRM</name>
<accession>A0A0L6JPA3</accession>
<proteinExistence type="predicted"/>
<dbReference type="EMBL" id="LGTC01000001">
    <property type="protein sequence ID" value="KNY27613.1"/>
    <property type="molecule type" value="Genomic_DNA"/>
</dbReference>
<comment type="caution">
    <text evidence="1">The sequence shown here is derived from an EMBL/GenBank/DDBJ whole genome shotgun (WGS) entry which is preliminary data.</text>
</comment>
<dbReference type="Proteomes" id="UP000036923">
    <property type="component" value="Unassembled WGS sequence"/>
</dbReference>
<dbReference type="Pfam" id="PF12385">
    <property type="entry name" value="Peptidase_C70"/>
    <property type="match status" value="1"/>
</dbReference>
<sequence>MSSSTDIDYFRFSAPTTGNYRIETKGFNNTTGQIYSGTGQLLLSDTDTADNCVLEMKLQKNVTYYIKINDRNGASGNYTISVTKGKTLSVVKQTQQPYDLLCWATSASMVSAYFNNSTLNRTLEIAKYNNPTLYSNQFNQPNYMYNLAESIERYITGYTRKHVLPSKFSGVFGTYPIDDIVKAIDMNSPIAFLIANHCVVGKGYIFHKDGETGPFIIYNDPWDGQEHTANLNDFLFTESICYIPTPAENGELEVNDSVFSADNVKIGIEKVASINNEGDVDYYQFTAYPGNYTVETFGMTDTYGEVYKGSMPNQSPDGRPQECLYYEYKLIGQDNSSGAYGNFKINFTNTDSQRHYYIKVKHSSPYITGNYSIKVTRNSDQ</sequence>
<dbReference type="eggNOG" id="ENOG5033CQG">
    <property type="taxonomic scope" value="Bacteria"/>
</dbReference>
<organism evidence="1 2">
    <name type="scientific">Pseudobacteroides cellulosolvens ATCC 35603 = DSM 2933</name>
    <dbReference type="NCBI Taxonomy" id="398512"/>
    <lineage>
        <taxon>Bacteria</taxon>
        <taxon>Bacillati</taxon>
        <taxon>Bacillota</taxon>
        <taxon>Clostridia</taxon>
        <taxon>Eubacteriales</taxon>
        <taxon>Oscillospiraceae</taxon>
        <taxon>Pseudobacteroides</taxon>
    </lineage>
</organism>
<dbReference type="OrthoDB" id="2019089at2"/>
<dbReference type="SUPFAM" id="SSF89260">
    <property type="entry name" value="Collagen-binding domain"/>
    <property type="match status" value="1"/>
</dbReference>